<evidence type="ECO:0000256" key="1">
    <source>
        <dbReference type="SAM" id="MobiDB-lite"/>
    </source>
</evidence>
<gene>
    <name evidence="2" type="ORF">AYI70_g123</name>
</gene>
<sequence length="322" mass="36528">MKSKRGENDHKRQGTAYSTVRPQTQECGRPVCIPHEQEGESLLQLVPRHQIVRPECTVLQLVRVQQPIQLPTMEPDLPICYLVFGPIVSVDLAAGPSANNDDHTGSKKWKVATLRKQELALDGLEDQRRFLESQCLDTYAVDFILFNERCVRRRSRYSSVQQRFLDRRISKEIADEILATQIINYLVEIYTVDKIKVVSIKAYNSALLRLVGNPTKLSNHPMFSEFTKTLGDASIKSYVRPVIDISQVLDLFKEWGPSTKLSNKASDIHRIDDEHSQLSLSVLNLVIIAPKEKRSGRPIEKTIPDKPSHRSDSMPSNSIFGV</sequence>
<accession>A0A1R1YHW7</accession>
<proteinExistence type="predicted"/>
<evidence type="ECO:0000313" key="3">
    <source>
        <dbReference type="Proteomes" id="UP000187283"/>
    </source>
</evidence>
<dbReference type="OrthoDB" id="2400069at2759"/>
<protein>
    <submittedName>
        <fullName evidence="2">Uncharacterized protein</fullName>
    </submittedName>
</protein>
<dbReference type="STRING" id="133412.A0A1R1YHW7"/>
<organism evidence="2 3">
    <name type="scientific">Smittium culicis</name>
    <dbReference type="NCBI Taxonomy" id="133412"/>
    <lineage>
        <taxon>Eukaryota</taxon>
        <taxon>Fungi</taxon>
        <taxon>Fungi incertae sedis</taxon>
        <taxon>Zoopagomycota</taxon>
        <taxon>Kickxellomycotina</taxon>
        <taxon>Harpellomycetes</taxon>
        <taxon>Harpellales</taxon>
        <taxon>Legeriomycetaceae</taxon>
        <taxon>Smittium</taxon>
    </lineage>
</organism>
<dbReference type="Proteomes" id="UP000187283">
    <property type="component" value="Unassembled WGS sequence"/>
</dbReference>
<evidence type="ECO:0000313" key="2">
    <source>
        <dbReference type="EMBL" id="OMJ26489.1"/>
    </source>
</evidence>
<name>A0A1R1YHW7_9FUNG</name>
<feature type="compositionally biased region" description="Basic and acidic residues" evidence="1">
    <location>
        <begin position="296"/>
        <end position="312"/>
    </location>
</feature>
<reference evidence="2 3" key="1">
    <citation type="submission" date="2017-01" db="EMBL/GenBank/DDBJ databases">
        <authorList>
            <person name="Mah S.A."/>
            <person name="Swanson W.J."/>
            <person name="Moy G.W."/>
            <person name="Vacquier V.D."/>
        </authorList>
    </citation>
    <scope>NUCLEOTIDE SEQUENCE [LARGE SCALE GENOMIC DNA]</scope>
    <source>
        <strain evidence="2 3">GSMNP</strain>
    </source>
</reference>
<dbReference type="EMBL" id="LSSN01000015">
    <property type="protein sequence ID" value="OMJ26489.1"/>
    <property type="molecule type" value="Genomic_DNA"/>
</dbReference>
<comment type="caution">
    <text evidence="2">The sequence shown here is derived from an EMBL/GenBank/DDBJ whole genome shotgun (WGS) entry which is preliminary data.</text>
</comment>
<dbReference type="AlphaFoldDB" id="A0A1R1YHW7"/>
<feature type="region of interest" description="Disordered" evidence="1">
    <location>
        <begin position="296"/>
        <end position="322"/>
    </location>
</feature>
<feature type="compositionally biased region" description="Polar residues" evidence="1">
    <location>
        <begin position="313"/>
        <end position="322"/>
    </location>
</feature>
<keyword evidence="3" id="KW-1185">Reference proteome</keyword>